<gene>
    <name evidence="2" type="ORF">Pmani_035364</name>
</gene>
<accession>A0AAE1TQL2</accession>
<keyword evidence="3" id="KW-1185">Reference proteome</keyword>
<evidence type="ECO:0000313" key="3">
    <source>
        <dbReference type="Proteomes" id="UP001292094"/>
    </source>
</evidence>
<feature type="region of interest" description="Disordered" evidence="1">
    <location>
        <begin position="1"/>
        <end position="33"/>
    </location>
</feature>
<dbReference type="AlphaFoldDB" id="A0AAE1TQL2"/>
<feature type="region of interest" description="Disordered" evidence="1">
    <location>
        <begin position="108"/>
        <end position="131"/>
    </location>
</feature>
<evidence type="ECO:0000313" key="2">
    <source>
        <dbReference type="EMBL" id="KAK4291830.1"/>
    </source>
</evidence>
<dbReference type="EMBL" id="JAWZYT010005029">
    <property type="protein sequence ID" value="KAK4291830.1"/>
    <property type="molecule type" value="Genomic_DNA"/>
</dbReference>
<organism evidence="2 3">
    <name type="scientific">Petrolisthes manimaculis</name>
    <dbReference type="NCBI Taxonomy" id="1843537"/>
    <lineage>
        <taxon>Eukaryota</taxon>
        <taxon>Metazoa</taxon>
        <taxon>Ecdysozoa</taxon>
        <taxon>Arthropoda</taxon>
        <taxon>Crustacea</taxon>
        <taxon>Multicrustacea</taxon>
        <taxon>Malacostraca</taxon>
        <taxon>Eumalacostraca</taxon>
        <taxon>Eucarida</taxon>
        <taxon>Decapoda</taxon>
        <taxon>Pleocyemata</taxon>
        <taxon>Anomura</taxon>
        <taxon>Galatheoidea</taxon>
        <taxon>Porcellanidae</taxon>
        <taxon>Petrolisthes</taxon>
    </lineage>
</organism>
<name>A0AAE1TQL2_9EUCA</name>
<proteinExistence type="predicted"/>
<comment type="caution">
    <text evidence="2">The sequence shown here is derived from an EMBL/GenBank/DDBJ whole genome shotgun (WGS) entry which is preliminary data.</text>
</comment>
<sequence length="131" mass="15544">MWRRRRRRREEKRTSSKSGKWRRKIEEKSNSRKRREIGVLEAENLSLERQLLSYQKSIAYAHSRGTYVEEPGEESEEGVGVERTGEYVGHEAYSNGKRDYHHTTEYHAPRDYDYGYGGMPDRTFSTDTDYA</sequence>
<protein>
    <submittedName>
        <fullName evidence="2">Uncharacterized protein</fullName>
    </submittedName>
</protein>
<dbReference type="Proteomes" id="UP001292094">
    <property type="component" value="Unassembled WGS sequence"/>
</dbReference>
<reference evidence="2" key="1">
    <citation type="submission" date="2023-11" db="EMBL/GenBank/DDBJ databases">
        <title>Genome assemblies of two species of porcelain crab, Petrolisthes cinctipes and Petrolisthes manimaculis (Anomura: Porcellanidae).</title>
        <authorList>
            <person name="Angst P."/>
        </authorList>
    </citation>
    <scope>NUCLEOTIDE SEQUENCE</scope>
    <source>
        <strain evidence="2">PB745_02</strain>
        <tissue evidence="2">Gill</tissue>
    </source>
</reference>
<evidence type="ECO:0000256" key="1">
    <source>
        <dbReference type="SAM" id="MobiDB-lite"/>
    </source>
</evidence>
<feature type="compositionally biased region" description="Basic residues" evidence="1">
    <location>
        <begin position="1"/>
        <end position="10"/>
    </location>
</feature>